<proteinExistence type="predicted"/>
<dbReference type="AlphaFoldDB" id="U9TJK7"/>
<name>U9TJK7_RHIID</name>
<dbReference type="VEuPathDB" id="FungiDB:RhiirFUN_024168"/>
<dbReference type="EMBL" id="KI294975">
    <property type="protein sequence ID" value="ESA03511.1"/>
    <property type="molecule type" value="Genomic_DNA"/>
</dbReference>
<dbReference type="HOGENOM" id="CLU_1960750_0_0_1"/>
<protein>
    <submittedName>
        <fullName evidence="1">Uncharacterized protein</fullName>
    </submittedName>
</protein>
<reference evidence="1" key="1">
    <citation type="submission" date="2013-07" db="EMBL/GenBank/DDBJ databases">
        <title>The genome of an arbuscular mycorrhizal fungus provides insights into the evolution of the oldest plant symbiosis.</title>
        <authorList>
            <consortium name="DOE Joint Genome Institute"/>
            <person name="Tisserant E."/>
            <person name="Malbreil M."/>
            <person name="Kuo A."/>
            <person name="Kohler A."/>
            <person name="Symeonidi A."/>
            <person name="Balestrini R."/>
            <person name="Charron P."/>
            <person name="Duensing N."/>
            <person name="Frei-dit-Frey N."/>
            <person name="Gianinazzi-Pearson V."/>
            <person name="Gilbert B."/>
            <person name="Handa Y."/>
            <person name="Hijri M."/>
            <person name="Kaul R."/>
            <person name="Kawaguchi M."/>
            <person name="Krajinski F."/>
            <person name="Lammers P."/>
            <person name="Lapierre D."/>
            <person name="Masclaux F.G."/>
            <person name="Murat C."/>
            <person name="Morin E."/>
            <person name="Ndikumana S."/>
            <person name="Pagni M."/>
            <person name="Petitpierre D."/>
            <person name="Requena N."/>
            <person name="Rosikiewicz P."/>
            <person name="Riley R."/>
            <person name="Saito K."/>
            <person name="San Clemente H."/>
            <person name="Shapiro H."/>
            <person name="van Tuinen D."/>
            <person name="Becard G."/>
            <person name="Bonfante P."/>
            <person name="Paszkowski U."/>
            <person name="Shachar-Hill Y."/>
            <person name="Young J.P."/>
            <person name="Sanders I.R."/>
            <person name="Henrissat B."/>
            <person name="Rensing S.A."/>
            <person name="Grigoriev I.V."/>
            <person name="Corradi N."/>
            <person name="Roux C."/>
            <person name="Martin F."/>
        </authorList>
    </citation>
    <scope>NUCLEOTIDE SEQUENCE</scope>
    <source>
        <strain evidence="1">DAOM 197198</strain>
    </source>
</reference>
<sequence>MSNKPNFNSNLSNGVKIHAASEFHQKPWFSDVEITMDVDYQGNYEETYWGKVLCLVKLLSLEFALIQWYDYFENIPENSKFGCPYLKLENHYDLIPISSISNVVHIIPDFNVDNANIQMNFTFYVMIY</sequence>
<accession>U9TJK7</accession>
<gene>
    <name evidence="1" type="ORF">GLOINDRAFT_83284</name>
</gene>
<organism evidence="1">
    <name type="scientific">Rhizophagus irregularis (strain DAOM 181602 / DAOM 197198 / MUCL 43194)</name>
    <name type="common">Arbuscular mycorrhizal fungus</name>
    <name type="synonym">Glomus intraradices</name>
    <dbReference type="NCBI Taxonomy" id="747089"/>
    <lineage>
        <taxon>Eukaryota</taxon>
        <taxon>Fungi</taxon>
        <taxon>Fungi incertae sedis</taxon>
        <taxon>Mucoromycota</taxon>
        <taxon>Glomeromycotina</taxon>
        <taxon>Glomeromycetes</taxon>
        <taxon>Glomerales</taxon>
        <taxon>Glomeraceae</taxon>
        <taxon>Rhizophagus</taxon>
    </lineage>
</organism>
<evidence type="ECO:0000313" key="1">
    <source>
        <dbReference type="EMBL" id="ESA03511.1"/>
    </source>
</evidence>